<gene>
    <name evidence="2" type="ORF">A6R68_15938</name>
</gene>
<dbReference type="PANTHER" id="PTHR23138">
    <property type="entry name" value="RAN BINDING PROTEIN"/>
    <property type="match status" value="1"/>
</dbReference>
<sequence>MKRDKTLKMCVNHDITPTMELKPDAGSNYTWVWNTQVIFAEECPNSELLATCFLNDENPQKLKM</sequence>
<dbReference type="EMBL" id="LZPO01045611">
    <property type="protein sequence ID" value="OBS73524.1"/>
    <property type="molecule type" value="Genomic_DNA"/>
</dbReference>
<dbReference type="STRING" id="56216.A0A1A6H5E1"/>
<dbReference type="InterPro" id="IPR011993">
    <property type="entry name" value="PH-like_dom_sf"/>
</dbReference>
<dbReference type="GO" id="GO:0005096">
    <property type="term" value="F:GTPase activator activity"/>
    <property type="evidence" value="ECO:0007669"/>
    <property type="project" value="TreeGrafter"/>
</dbReference>
<evidence type="ECO:0000313" key="2">
    <source>
        <dbReference type="EMBL" id="OBS73524.1"/>
    </source>
</evidence>
<dbReference type="GO" id="GO:0005813">
    <property type="term" value="C:centrosome"/>
    <property type="evidence" value="ECO:0007669"/>
    <property type="project" value="TreeGrafter"/>
</dbReference>
<dbReference type="InterPro" id="IPR000156">
    <property type="entry name" value="Ran_bind_dom"/>
</dbReference>
<keyword evidence="3" id="KW-1185">Reference proteome</keyword>
<dbReference type="PANTHER" id="PTHR23138:SF94">
    <property type="entry name" value="RAN BINDING PROTEIN 1"/>
    <property type="match status" value="1"/>
</dbReference>
<feature type="domain" description="RanBD1" evidence="1">
    <location>
        <begin position="1"/>
        <end position="64"/>
    </location>
</feature>
<reference evidence="2 3" key="1">
    <citation type="submission" date="2016-06" db="EMBL/GenBank/DDBJ databases">
        <title>The Draft Genome Sequence and Annotation of the Desert Woodrat Neotoma lepida.</title>
        <authorList>
            <person name="Campbell M."/>
            <person name="Oakeson K.F."/>
            <person name="Yandell M."/>
            <person name="Halpert J.R."/>
            <person name="Dearing D."/>
        </authorList>
    </citation>
    <scope>NUCLEOTIDE SEQUENCE [LARGE SCALE GENOMIC DNA]</scope>
    <source>
        <strain evidence="2">417</strain>
        <tissue evidence="2">Liver</tissue>
    </source>
</reference>
<accession>A0A1A6H5E1</accession>
<dbReference type="SUPFAM" id="SSF50729">
    <property type="entry name" value="PH domain-like"/>
    <property type="match status" value="1"/>
</dbReference>
<organism evidence="2 3">
    <name type="scientific">Neotoma lepida</name>
    <name type="common">Desert woodrat</name>
    <dbReference type="NCBI Taxonomy" id="56216"/>
    <lineage>
        <taxon>Eukaryota</taxon>
        <taxon>Metazoa</taxon>
        <taxon>Chordata</taxon>
        <taxon>Craniata</taxon>
        <taxon>Vertebrata</taxon>
        <taxon>Euteleostomi</taxon>
        <taxon>Mammalia</taxon>
        <taxon>Eutheria</taxon>
        <taxon>Euarchontoglires</taxon>
        <taxon>Glires</taxon>
        <taxon>Rodentia</taxon>
        <taxon>Myomorpha</taxon>
        <taxon>Muroidea</taxon>
        <taxon>Cricetidae</taxon>
        <taxon>Neotominae</taxon>
        <taxon>Neotoma</taxon>
    </lineage>
</organism>
<dbReference type="GO" id="GO:0005737">
    <property type="term" value="C:cytoplasm"/>
    <property type="evidence" value="ECO:0007669"/>
    <property type="project" value="TreeGrafter"/>
</dbReference>
<dbReference type="GO" id="GO:0005643">
    <property type="term" value="C:nuclear pore"/>
    <property type="evidence" value="ECO:0007669"/>
    <property type="project" value="TreeGrafter"/>
</dbReference>
<dbReference type="Proteomes" id="UP000092124">
    <property type="component" value="Unassembled WGS sequence"/>
</dbReference>
<comment type="caution">
    <text evidence="2">The sequence shown here is derived from an EMBL/GenBank/DDBJ whole genome shotgun (WGS) entry which is preliminary data.</text>
</comment>
<protein>
    <recommendedName>
        <fullName evidence="1">RanBD1 domain-containing protein</fullName>
    </recommendedName>
</protein>
<evidence type="ECO:0000259" key="1">
    <source>
        <dbReference type="PROSITE" id="PS50196"/>
    </source>
</evidence>
<dbReference type="OrthoDB" id="2357150at2759"/>
<name>A0A1A6H5E1_NEOLE</name>
<proteinExistence type="predicted"/>
<feature type="non-terminal residue" evidence="2">
    <location>
        <position position="64"/>
    </location>
</feature>
<evidence type="ECO:0000313" key="3">
    <source>
        <dbReference type="Proteomes" id="UP000092124"/>
    </source>
</evidence>
<dbReference type="Pfam" id="PF00638">
    <property type="entry name" value="Ran_BP1"/>
    <property type="match status" value="1"/>
</dbReference>
<dbReference type="InterPro" id="IPR045255">
    <property type="entry name" value="RanBP1-like"/>
</dbReference>
<dbReference type="PROSITE" id="PS50196">
    <property type="entry name" value="RANBD1"/>
    <property type="match status" value="1"/>
</dbReference>
<dbReference type="GO" id="GO:0046604">
    <property type="term" value="P:positive regulation of mitotic centrosome separation"/>
    <property type="evidence" value="ECO:0007669"/>
    <property type="project" value="TreeGrafter"/>
</dbReference>
<dbReference type="Gene3D" id="2.30.29.30">
    <property type="entry name" value="Pleckstrin-homology domain (PH domain)/Phosphotyrosine-binding domain (PTB)"/>
    <property type="match status" value="1"/>
</dbReference>
<dbReference type="AlphaFoldDB" id="A0A1A6H5E1"/>